<gene>
    <name evidence="1" type="ORF">SAMN05421540_10255</name>
</gene>
<dbReference type="AlphaFoldDB" id="A0A1H3WMG7"/>
<name>A0A1H3WMG7_9FLAO</name>
<sequence length="148" mass="17147">MSNTCLQHIEEAWKLKTNASNKLFSAGKYKASLLGYEEALCRAEVLNQHLKKAMIIGIPFIQIFAISCNNIAFTYEKMGLSQKGEKMLQRVVYFLVFQHEKTEHNSREIQSELKRAMLNYNEFANRNTLDVDNVKLVFKDIQKQLKIA</sequence>
<accession>A0A1H3WMG7</accession>
<evidence type="ECO:0000313" key="1">
    <source>
        <dbReference type="EMBL" id="SDZ88001.1"/>
    </source>
</evidence>
<evidence type="ECO:0000313" key="2">
    <source>
        <dbReference type="Proteomes" id="UP000198820"/>
    </source>
</evidence>
<dbReference type="Proteomes" id="UP000198820">
    <property type="component" value="Unassembled WGS sequence"/>
</dbReference>
<evidence type="ECO:0008006" key="3">
    <source>
        <dbReference type="Google" id="ProtNLM"/>
    </source>
</evidence>
<dbReference type="STRING" id="908615.SAMN05421540_10255"/>
<protein>
    <recommendedName>
        <fullName evidence="3">Tetratricopeptide repeat-containing protein</fullName>
    </recommendedName>
</protein>
<dbReference type="RefSeq" id="WP_093238941.1">
    <property type="nucleotide sequence ID" value="NZ_FNQF01000002.1"/>
</dbReference>
<organism evidence="1 2">
    <name type="scientific">Psychroflexus halocasei</name>
    <dbReference type="NCBI Taxonomy" id="908615"/>
    <lineage>
        <taxon>Bacteria</taxon>
        <taxon>Pseudomonadati</taxon>
        <taxon>Bacteroidota</taxon>
        <taxon>Flavobacteriia</taxon>
        <taxon>Flavobacteriales</taxon>
        <taxon>Flavobacteriaceae</taxon>
        <taxon>Psychroflexus</taxon>
    </lineage>
</organism>
<proteinExistence type="predicted"/>
<dbReference type="EMBL" id="FNQF01000002">
    <property type="protein sequence ID" value="SDZ88001.1"/>
    <property type="molecule type" value="Genomic_DNA"/>
</dbReference>
<reference evidence="1 2" key="1">
    <citation type="submission" date="2016-10" db="EMBL/GenBank/DDBJ databases">
        <authorList>
            <person name="de Groot N.N."/>
        </authorList>
    </citation>
    <scope>NUCLEOTIDE SEQUENCE [LARGE SCALE GENOMIC DNA]</scope>
    <source>
        <strain evidence="1 2">DSM 23581</strain>
    </source>
</reference>
<keyword evidence="2" id="KW-1185">Reference proteome</keyword>